<dbReference type="UniPathway" id="UPA00537">
    <property type="reaction ID" value="UER00594"/>
</dbReference>
<dbReference type="PROSITE" id="PS51733">
    <property type="entry name" value="BPL_LPL_CATALYTIC"/>
    <property type="match status" value="1"/>
</dbReference>
<dbReference type="InterPro" id="IPR004562">
    <property type="entry name" value="LipoylTrfase_LipoateP_Ligase"/>
</dbReference>
<dbReference type="InterPro" id="IPR004143">
    <property type="entry name" value="BPL_LPL_catalytic"/>
</dbReference>
<dbReference type="PANTHER" id="PTHR12561">
    <property type="entry name" value="LIPOATE-PROTEIN LIGASE"/>
    <property type="match status" value="1"/>
</dbReference>
<dbReference type="EMBL" id="MDYQ01000081">
    <property type="protein sequence ID" value="PRP83521.1"/>
    <property type="molecule type" value="Genomic_DNA"/>
</dbReference>
<evidence type="ECO:0000256" key="5">
    <source>
        <dbReference type="ARBA" id="ARBA00022598"/>
    </source>
</evidence>
<gene>
    <name evidence="10" type="ORF">PROFUN_04395</name>
</gene>
<comment type="caution">
    <text evidence="10">The sequence shown here is derived from an EMBL/GenBank/DDBJ whole genome shotgun (WGS) entry which is preliminary data.</text>
</comment>
<dbReference type="GO" id="GO:0017118">
    <property type="term" value="F:lipoyltransferase activity"/>
    <property type="evidence" value="ECO:0007669"/>
    <property type="project" value="TreeGrafter"/>
</dbReference>
<dbReference type="OrthoDB" id="201621at2759"/>
<evidence type="ECO:0000256" key="7">
    <source>
        <dbReference type="ARBA" id="ARBA00022840"/>
    </source>
</evidence>
<dbReference type="GO" id="GO:0005524">
    <property type="term" value="F:ATP binding"/>
    <property type="evidence" value="ECO:0007669"/>
    <property type="project" value="UniProtKB-KW"/>
</dbReference>
<keyword evidence="7" id="KW-0067">ATP-binding</keyword>
<dbReference type="InParanoid" id="A0A2P6NHV7"/>
<accession>A0A2P6NHV7</accession>
<dbReference type="InterPro" id="IPR019491">
    <property type="entry name" value="Lipoate_protein_ligase_C"/>
</dbReference>
<comment type="pathway">
    <text evidence="1">Protein modification; protein lipoylation via exogenous pathway; protein N(6)-(lipoyl)lysine from lipoate: step 2/2.</text>
</comment>
<dbReference type="Gene3D" id="3.30.930.10">
    <property type="entry name" value="Bira Bifunctional Protein, Domain 2"/>
    <property type="match status" value="1"/>
</dbReference>
<reference evidence="10 11" key="1">
    <citation type="journal article" date="2018" name="Genome Biol. Evol.">
        <title>Multiple Roots of Fruiting Body Formation in Amoebozoa.</title>
        <authorList>
            <person name="Hillmann F."/>
            <person name="Forbes G."/>
            <person name="Novohradska S."/>
            <person name="Ferling I."/>
            <person name="Riege K."/>
            <person name="Groth M."/>
            <person name="Westermann M."/>
            <person name="Marz M."/>
            <person name="Spaller T."/>
            <person name="Winckler T."/>
            <person name="Schaap P."/>
            <person name="Glockner G."/>
        </authorList>
    </citation>
    <scope>NUCLEOTIDE SEQUENCE [LARGE SCALE GENOMIC DNA]</scope>
    <source>
        <strain evidence="10 11">Jena</strain>
    </source>
</reference>
<comment type="similarity">
    <text evidence="3">Belongs to the LplA family.</text>
</comment>
<evidence type="ECO:0000256" key="8">
    <source>
        <dbReference type="ARBA" id="ARBA00048037"/>
    </source>
</evidence>
<feature type="domain" description="BPL/LPL catalytic" evidence="9">
    <location>
        <begin position="46"/>
        <end position="229"/>
    </location>
</feature>
<dbReference type="GO" id="GO:0016979">
    <property type="term" value="F:lipoate-protein ligase activity"/>
    <property type="evidence" value="ECO:0007669"/>
    <property type="project" value="UniProtKB-EC"/>
</dbReference>
<protein>
    <recommendedName>
        <fullName evidence="4">lipoate--protein ligase</fullName>
        <ecNumber evidence="4">6.3.1.20</ecNumber>
    </recommendedName>
</protein>
<dbReference type="STRING" id="1890364.A0A2P6NHV7"/>
<dbReference type="AlphaFoldDB" id="A0A2P6NHV7"/>
<proteinExistence type="inferred from homology"/>
<keyword evidence="11" id="KW-1185">Reference proteome</keyword>
<sequence>MRQISPLSRRSFTTTSAPQPVRVLLSKSTDPYLNLAIEDWLFHHGQYDKQTLYLWRNEPTVVIGRNQNPWKECDVKALERDSIHLVRRSSGGGAVYHDLGNSCFSFFSDKSSYDKNKNSLIICDALRHFNITASPNTRNDILVNDRKISGSAYRLSGKRCLHHGTLLISTHLHNLQKYLYVGNPYIKSAGVASVRSPVQNLSHYAPMLTHDLLMNAITKEFFHHYGHRCGVELLDEEEMKKIPQLSEAYENLRKWGWRFGETPSFEHKLQYTFLWGTVSIHLHSEEGRFKKVEASSEPPEVLEGLSSLLEGKAYDRHGLSEAMEMMEDRGSTVTQRRREVEEWLVREM</sequence>
<evidence type="ECO:0000256" key="1">
    <source>
        <dbReference type="ARBA" id="ARBA00005085"/>
    </source>
</evidence>
<dbReference type="NCBIfam" id="TIGR00545">
    <property type="entry name" value="lipoyltrans"/>
    <property type="match status" value="1"/>
</dbReference>
<evidence type="ECO:0000256" key="6">
    <source>
        <dbReference type="ARBA" id="ARBA00022741"/>
    </source>
</evidence>
<dbReference type="Proteomes" id="UP000241769">
    <property type="component" value="Unassembled WGS sequence"/>
</dbReference>
<keyword evidence="6" id="KW-0547">Nucleotide-binding</keyword>
<evidence type="ECO:0000256" key="3">
    <source>
        <dbReference type="ARBA" id="ARBA00008242"/>
    </source>
</evidence>
<comment type="catalytic activity">
    <reaction evidence="8">
        <text>L-lysyl-[lipoyl-carrier protein] + (R)-lipoate + ATP = N(6)-[(R)-lipoyl]-L-lysyl-[lipoyl-carrier protein] + AMP + diphosphate + H(+)</text>
        <dbReference type="Rhea" id="RHEA:49288"/>
        <dbReference type="Rhea" id="RHEA-COMP:10500"/>
        <dbReference type="Rhea" id="RHEA-COMP:10502"/>
        <dbReference type="ChEBI" id="CHEBI:15378"/>
        <dbReference type="ChEBI" id="CHEBI:29969"/>
        <dbReference type="ChEBI" id="CHEBI:30616"/>
        <dbReference type="ChEBI" id="CHEBI:33019"/>
        <dbReference type="ChEBI" id="CHEBI:83088"/>
        <dbReference type="ChEBI" id="CHEBI:83099"/>
        <dbReference type="ChEBI" id="CHEBI:456215"/>
        <dbReference type="EC" id="6.3.1.20"/>
    </reaction>
</comment>
<comment type="pathway">
    <text evidence="2">Protein modification; protein lipoylation via exogenous pathway; protein N(6)-(lipoyl)lysine from lipoate: step 1/2.</text>
</comment>
<dbReference type="Gene3D" id="3.30.390.50">
    <property type="entry name" value="CO dehydrogenase flavoprotein, C-terminal domain"/>
    <property type="match status" value="1"/>
</dbReference>
<dbReference type="Pfam" id="PF10437">
    <property type="entry name" value="Lip_prot_lig_C"/>
    <property type="match status" value="1"/>
</dbReference>
<evidence type="ECO:0000256" key="2">
    <source>
        <dbReference type="ARBA" id="ARBA00005124"/>
    </source>
</evidence>
<dbReference type="GO" id="GO:0009249">
    <property type="term" value="P:protein lipoylation"/>
    <property type="evidence" value="ECO:0007669"/>
    <property type="project" value="InterPro"/>
</dbReference>
<evidence type="ECO:0000313" key="11">
    <source>
        <dbReference type="Proteomes" id="UP000241769"/>
    </source>
</evidence>
<dbReference type="Pfam" id="PF21948">
    <property type="entry name" value="LplA-B_cat"/>
    <property type="match status" value="1"/>
</dbReference>
<dbReference type="SUPFAM" id="SSF55681">
    <property type="entry name" value="Class II aaRS and biotin synthetases"/>
    <property type="match status" value="1"/>
</dbReference>
<dbReference type="InterPro" id="IPR045864">
    <property type="entry name" value="aa-tRNA-synth_II/BPL/LPL"/>
</dbReference>
<dbReference type="GO" id="GO:0005737">
    <property type="term" value="C:cytoplasm"/>
    <property type="evidence" value="ECO:0007669"/>
    <property type="project" value="TreeGrafter"/>
</dbReference>
<organism evidence="10 11">
    <name type="scientific">Planoprotostelium fungivorum</name>
    <dbReference type="NCBI Taxonomy" id="1890364"/>
    <lineage>
        <taxon>Eukaryota</taxon>
        <taxon>Amoebozoa</taxon>
        <taxon>Evosea</taxon>
        <taxon>Variosea</taxon>
        <taxon>Cavosteliida</taxon>
        <taxon>Cavosteliaceae</taxon>
        <taxon>Planoprotostelium</taxon>
    </lineage>
</organism>
<keyword evidence="5 10" id="KW-0436">Ligase</keyword>
<evidence type="ECO:0000259" key="9">
    <source>
        <dbReference type="PROSITE" id="PS51733"/>
    </source>
</evidence>
<dbReference type="CDD" id="cd16443">
    <property type="entry name" value="LplA"/>
    <property type="match status" value="1"/>
</dbReference>
<dbReference type="PANTHER" id="PTHR12561:SF3">
    <property type="entry name" value="LIPOYLTRANSFERASE 1, MITOCHONDRIAL"/>
    <property type="match status" value="1"/>
</dbReference>
<dbReference type="EC" id="6.3.1.20" evidence="4"/>
<evidence type="ECO:0000313" key="10">
    <source>
        <dbReference type="EMBL" id="PRP83521.1"/>
    </source>
</evidence>
<dbReference type="SUPFAM" id="SSF82649">
    <property type="entry name" value="SufE/NifU"/>
    <property type="match status" value="1"/>
</dbReference>
<dbReference type="FunCoup" id="A0A2P6NHV7">
    <property type="interactions" value="200"/>
</dbReference>
<name>A0A2P6NHV7_9EUKA</name>
<evidence type="ECO:0000256" key="4">
    <source>
        <dbReference type="ARBA" id="ARBA00012367"/>
    </source>
</evidence>
<keyword evidence="10" id="KW-0808">Transferase</keyword>